<dbReference type="InterPro" id="IPR038607">
    <property type="entry name" value="PhoD-like_sf"/>
</dbReference>
<feature type="compositionally biased region" description="Low complexity" evidence="1">
    <location>
        <begin position="512"/>
        <end position="524"/>
    </location>
</feature>
<keyword evidence="5" id="KW-1185">Reference proteome</keyword>
<feature type="region of interest" description="Disordered" evidence="1">
    <location>
        <begin position="512"/>
        <end position="542"/>
    </location>
</feature>
<evidence type="ECO:0000259" key="3">
    <source>
        <dbReference type="Pfam" id="PF16655"/>
    </source>
</evidence>
<evidence type="ECO:0000313" key="4">
    <source>
        <dbReference type="EMBL" id="SNY51684.1"/>
    </source>
</evidence>
<dbReference type="Gene3D" id="2.60.40.380">
    <property type="entry name" value="Purple acid phosphatase-like, N-terminal"/>
    <property type="match status" value="1"/>
</dbReference>
<dbReference type="RefSeq" id="WP_097322680.1">
    <property type="nucleotide sequence ID" value="NZ_OBDY01000012.1"/>
</dbReference>
<reference evidence="4 5" key="1">
    <citation type="submission" date="2017-09" db="EMBL/GenBank/DDBJ databases">
        <authorList>
            <person name="Ehlers B."/>
            <person name="Leendertz F.H."/>
        </authorList>
    </citation>
    <scope>NUCLEOTIDE SEQUENCE [LARGE SCALE GENOMIC DNA]</scope>
    <source>
        <strain evidence="4 5">CGMCC 4.6857</strain>
    </source>
</reference>
<dbReference type="Pfam" id="PF09423">
    <property type="entry name" value="PhoD"/>
    <property type="match status" value="1"/>
</dbReference>
<dbReference type="Proteomes" id="UP000219612">
    <property type="component" value="Unassembled WGS sequence"/>
</dbReference>
<dbReference type="EMBL" id="OBDY01000012">
    <property type="protein sequence ID" value="SNY51684.1"/>
    <property type="molecule type" value="Genomic_DNA"/>
</dbReference>
<dbReference type="Gene3D" id="3.60.21.70">
    <property type="entry name" value="PhoD-like phosphatase"/>
    <property type="match status" value="1"/>
</dbReference>
<accession>A0A285IUM0</accession>
<evidence type="ECO:0000313" key="5">
    <source>
        <dbReference type="Proteomes" id="UP000219612"/>
    </source>
</evidence>
<dbReference type="Pfam" id="PF16655">
    <property type="entry name" value="PhoD_N"/>
    <property type="match status" value="1"/>
</dbReference>
<dbReference type="OrthoDB" id="327733at2"/>
<dbReference type="AlphaFoldDB" id="A0A285IUM0"/>
<dbReference type="PANTHER" id="PTHR43606:SF2">
    <property type="entry name" value="ALKALINE PHOSPHATASE FAMILY PROTEIN (AFU_ORTHOLOGUE AFUA_5G03860)"/>
    <property type="match status" value="1"/>
</dbReference>
<sequence length="542" mass="59935">MSLNQPIGRRLLLSAAAGAVATGPLLVNPTAGYAHTSTTLPSDVFGLGVASGDPLPDAVVLWTRLHGAIPDRAVPVEWEIAADPLFRRSRRSGVTAARPALGHSVHVDVRGLRPDTEYHYRFRVAGQISPTGRTRTAPAAASKLRHLRFAFASCQDYQAGFYTAYQHLAAEDLAFVAFLGDYIYEGPSNPAAVRQHEGSDEPYTLEQYRNRHAQYKTDPDLQAAHAAFPWIVTFDDHEVDNNWADEIPQDPALQTPSAFRARRIAAFQAYYEHMPLRRSSLPHGLDMQIYRRFRFGSLASVHVVDTRQYRSDQPATLEAAQDPALSMTGPEQESWLVNGLRHSGARWNLLANQVMWAQNDRKAGPEQVFDFDNWDGYRAQRTRLLKLFREVGNPVVLTGDRHCTWVSDLRPNFDDPSTPVVGAEITGTSITSGGNANTASFHATYDPIMAESPHWRYIDNQRGYVVCDVTRERMVSSLRLVDTVWAPTATVRTAADFVVESGRPGIAEVIESATSTPRAASSPTQGGTPRAFDVTDDQGLDR</sequence>
<dbReference type="PANTHER" id="PTHR43606">
    <property type="entry name" value="PHOSPHATASE, PUTATIVE (AFU_ORTHOLOGUE AFUA_6G08710)-RELATED"/>
    <property type="match status" value="1"/>
</dbReference>
<organism evidence="4 5">
    <name type="scientific">Paractinoplanes atraurantiacus</name>
    <dbReference type="NCBI Taxonomy" id="1036182"/>
    <lineage>
        <taxon>Bacteria</taxon>
        <taxon>Bacillati</taxon>
        <taxon>Actinomycetota</taxon>
        <taxon>Actinomycetes</taxon>
        <taxon>Micromonosporales</taxon>
        <taxon>Micromonosporaceae</taxon>
        <taxon>Paractinoplanes</taxon>
    </lineage>
</organism>
<protein>
    <submittedName>
        <fullName evidence="4">Alkaline phosphatase D</fullName>
    </submittedName>
</protein>
<gene>
    <name evidence="4" type="ORF">SAMN05421748_11260</name>
</gene>
<feature type="domain" description="Phospholipase D N-terminal" evidence="3">
    <location>
        <begin position="47"/>
        <end position="136"/>
    </location>
</feature>
<dbReference type="SUPFAM" id="SSF56300">
    <property type="entry name" value="Metallo-dependent phosphatases"/>
    <property type="match status" value="1"/>
</dbReference>
<dbReference type="InterPro" id="IPR032093">
    <property type="entry name" value="PhoD_N"/>
</dbReference>
<feature type="domain" description="PhoD-like phosphatase metallophosphatase" evidence="2">
    <location>
        <begin position="149"/>
        <end position="476"/>
    </location>
</feature>
<proteinExistence type="predicted"/>
<evidence type="ECO:0000256" key="1">
    <source>
        <dbReference type="SAM" id="MobiDB-lite"/>
    </source>
</evidence>
<dbReference type="InterPro" id="IPR029052">
    <property type="entry name" value="Metallo-depent_PP-like"/>
</dbReference>
<dbReference type="InterPro" id="IPR052900">
    <property type="entry name" value="Phospholipid_Metab_Enz"/>
</dbReference>
<evidence type="ECO:0000259" key="2">
    <source>
        <dbReference type="Pfam" id="PF09423"/>
    </source>
</evidence>
<name>A0A285IUM0_9ACTN</name>
<dbReference type="CDD" id="cd07389">
    <property type="entry name" value="MPP_PhoD"/>
    <property type="match status" value="1"/>
</dbReference>
<dbReference type="InterPro" id="IPR018946">
    <property type="entry name" value="PhoD-like_MPP"/>
</dbReference>